<feature type="region of interest" description="Disordered" evidence="1">
    <location>
        <begin position="191"/>
        <end position="255"/>
    </location>
</feature>
<dbReference type="GO" id="GO:0034220">
    <property type="term" value="P:monoatomic ion transmembrane transport"/>
    <property type="evidence" value="ECO:0007669"/>
    <property type="project" value="UniProtKB-KW"/>
</dbReference>
<dbReference type="Proteomes" id="UP000192247">
    <property type="component" value="Unassembled WGS sequence"/>
</dbReference>
<evidence type="ECO:0000313" key="3">
    <source>
        <dbReference type="EMBL" id="OQR78770.1"/>
    </source>
</evidence>
<keyword evidence="2" id="KW-1133">Transmembrane helix</keyword>
<keyword evidence="3" id="KW-0406">Ion transport</keyword>
<evidence type="ECO:0000256" key="2">
    <source>
        <dbReference type="SAM" id="Phobius"/>
    </source>
</evidence>
<accession>A0A1V9XZ83</accession>
<dbReference type="STRING" id="418985.A0A1V9XZ83"/>
<protein>
    <submittedName>
        <fullName evidence="3">Two pore potassium channel protein sup-9-like</fullName>
    </submittedName>
</protein>
<organism evidence="3 4">
    <name type="scientific">Tropilaelaps mercedesae</name>
    <dbReference type="NCBI Taxonomy" id="418985"/>
    <lineage>
        <taxon>Eukaryota</taxon>
        <taxon>Metazoa</taxon>
        <taxon>Ecdysozoa</taxon>
        <taxon>Arthropoda</taxon>
        <taxon>Chelicerata</taxon>
        <taxon>Arachnida</taxon>
        <taxon>Acari</taxon>
        <taxon>Parasitiformes</taxon>
        <taxon>Mesostigmata</taxon>
        <taxon>Gamasina</taxon>
        <taxon>Dermanyssoidea</taxon>
        <taxon>Laelapidae</taxon>
        <taxon>Tropilaelaps</taxon>
    </lineage>
</organism>
<evidence type="ECO:0000313" key="4">
    <source>
        <dbReference type="Proteomes" id="UP000192247"/>
    </source>
</evidence>
<sequence>LVHNFLFRNIDFLFYHQLGFGDYVALQSKEHSHQRPEYVAFSLVFILFGLSVVSAAMNLLVLRFLTMNTEDERRDEAEAINAALEAVRLEGDVITANGSIISGHMGGYRTNLGNIGGGLGGASATGSNSDVTSVCSCTCYAHRRPNNNAVYRKTLQAAAAAAASSRRSSLAIARRLSVKYSPSQLVHMLSAVPSDGPSAPHRPLQSLRQGDEASAAEGGQENGLHSTPASGSQVRAASRGPSPPLGGGPHAPIDQLDAMQQPSHLHQDSLLDYSDQALLQPTLPYTLLPSGGCGCAPMTSSLYYSIAHADPDEPIYHRPHPPHISFAAALIQHQHRASI</sequence>
<dbReference type="InParanoid" id="A0A1V9XZ83"/>
<feature type="transmembrane region" description="Helical" evidence="2">
    <location>
        <begin position="38"/>
        <end position="65"/>
    </location>
</feature>
<name>A0A1V9XZ83_9ACAR</name>
<keyword evidence="2" id="KW-0812">Transmembrane</keyword>
<dbReference type="AlphaFoldDB" id="A0A1V9XZ83"/>
<feature type="non-terminal residue" evidence="3">
    <location>
        <position position="1"/>
    </location>
</feature>
<reference evidence="3 4" key="1">
    <citation type="journal article" date="2017" name="Gigascience">
        <title>Draft genome of the honey bee ectoparasitic mite, Tropilaelaps mercedesae, is shaped by the parasitic life history.</title>
        <authorList>
            <person name="Dong X."/>
            <person name="Armstrong S.D."/>
            <person name="Xia D."/>
            <person name="Makepeace B.L."/>
            <person name="Darby A.C."/>
            <person name="Kadowaki T."/>
        </authorList>
    </citation>
    <scope>NUCLEOTIDE SEQUENCE [LARGE SCALE GENOMIC DNA]</scope>
    <source>
        <strain evidence="3">Wuxi-XJTLU</strain>
    </source>
</reference>
<gene>
    <name evidence="3" type="ORF">BIW11_06191</name>
</gene>
<comment type="caution">
    <text evidence="3">The sequence shown here is derived from an EMBL/GenBank/DDBJ whole genome shotgun (WGS) entry which is preliminary data.</text>
</comment>
<keyword evidence="3" id="KW-0407">Ion channel</keyword>
<proteinExistence type="predicted"/>
<dbReference type="OrthoDB" id="297496at2759"/>
<keyword evidence="3" id="KW-0813">Transport</keyword>
<dbReference type="Gene3D" id="1.10.287.70">
    <property type="match status" value="1"/>
</dbReference>
<evidence type="ECO:0000256" key="1">
    <source>
        <dbReference type="SAM" id="MobiDB-lite"/>
    </source>
</evidence>
<keyword evidence="2" id="KW-0472">Membrane</keyword>
<keyword evidence="4" id="KW-1185">Reference proteome</keyword>
<feature type="compositionally biased region" description="Polar residues" evidence="1">
    <location>
        <begin position="223"/>
        <end position="235"/>
    </location>
</feature>
<dbReference type="EMBL" id="MNPL01001844">
    <property type="protein sequence ID" value="OQR78770.1"/>
    <property type="molecule type" value="Genomic_DNA"/>
</dbReference>